<dbReference type="STRING" id="225004.SAMN02745152_01964"/>
<dbReference type="PANTHER" id="PTHR32309:SF13">
    <property type="entry name" value="FERRIC ENTEROBACTIN TRANSPORT PROTEIN FEPE"/>
    <property type="match status" value="1"/>
</dbReference>
<dbReference type="InterPro" id="IPR050445">
    <property type="entry name" value="Bact_polysacc_biosynth/exp"/>
</dbReference>
<organism evidence="3 4">
    <name type="scientific">Treponema berlinense</name>
    <dbReference type="NCBI Taxonomy" id="225004"/>
    <lineage>
        <taxon>Bacteria</taxon>
        <taxon>Pseudomonadati</taxon>
        <taxon>Spirochaetota</taxon>
        <taxon>Spirochaetia</taxon>
        <taxon>Spirochaetales</taxon>
        <taxon>Treponemataceae</taxon>
        <taxon>Treponema</taxon>
    </lineage>
</organism>
<evidence type="ECO:0000256" key="2">
    <source>
        <dbReference type="SAM" id="Phobius"/>
    </source>
</evidence>
<dbReference type="EMBL" id="FUXC01000013">
    <property type="protein sequence ID" value="SKA02381.1"/>
    <property type="molecule type" value="Genomic_DNA"/>
</dbReference>
<feature type="transmembrane region" description="Helical" evidence="2">
    <location>
        <begin position="302"/>
        <end position="324"/>
    </location>
</feature>
<evidence type="ECO:0000313" key="4">
    <source>
        <dbReference type="Proteomes" id="UP000190395"/>
    </source>
</evidence>
<evidence type="ECO:0000256" key="1">
    <source>
        <dbReference type="SAM" id="Coils"/>
    </source>
</evidence>
<dbReference type="GO" id="GO:0004713">
    <property type="term" value="F:protein tyrosine kinase activity"/>
    <property type="evidence" value="ECO:0007669"/>
    <property type="project" value="TreeGrafter"/>
</dbReference>
<dbReference type="RefSeq" id="WP_078931701.1">
    <property type="nucleotide sequence ID" value="NZ_CAMEQG010000014.1"/>
</dbReference>
<evidence type="ECO:0000313" key="3">
    <source>
        <dbReference type="EMBL" id="SKA02381.1"/>
    </source>
</evidence>
<dbReference type="PANTHER" id="PTHR32309">
    <property type="entry name" value="TYROSINE-PROTEIN KINASE"/>
    <property type="match status" value="1"/>
</dbReference>
<dbReference type="GeneID" id="303368191"/>
<dbReference type="GO" id="GO:0005886">
    <property type="term" value="C:plasma membrane"/>
    <property type="evidence" value="ECO:0007669"/>
    <property type="project" value="TreeGrafter"/>
</dbReference>
<dbReference type="AlphaFoldDB" id="A0A1T4QFW6"/>
<sequence>MENSQNIESASQNTEQNDDEISLLDLIAVLLHYKFMIIAVTGLAIIGAVVFSIISLKLPPEKSPLPNQFTPQAHMLIKEDSGSSGLSGSLSSLAGLAGVSVGGGGSSRSSLANYLSTSNEYLDAVNKKFNLTERYKIEKFPVTSTRKALKKTLVSTYDDESSVFTISFTDTDPVFARDVVNFAVDWMQNRFDELGLDSNRIEKKNLEANIDATYKEILKLEKEAQNLGASVNKGVSIWGGPNVSIETARIQMELSAQQKVYEQLKTQYELLKVKMQSEQPVFQILERPEIPDMKSKPSRGKLCIIITFAAFFISVFMAFALNAWQNIKNDPEAQKKLNLKTKKESV</sequence>
<feature type="coiled-coil region" evidence="1">
    <location>
        <begin position="196"/>
        <end position="223"/>
    </location>
</feature>
<gene>
    <name evidence="3" type="ORF">SAMN02745152_01964</name>
</gene>
<keyword evidence="1" id="KW-0175">Coiled coil</keyword>
<dbReference type="OrthoDB" id="360372at2"/>
<keyword evidence="2" id="KW-1133">Transmembrane helix</keyword>
<keyword evidence="2" id="KW-0812">Transmembrane</keyword>
<reference evidence="3 4" key="1">
    <citation type="submission" date="2017-02" db="EMBL/GenBank/DDBJ databases">
        <authorList>
            <person name="Peterson S.W."/>
        </authorList>
    </citation>
    <scope>NUCLEOTIDE SEQUENCE [LARGE SCALE GENOMIC DNA]</scope>
    <source>
        <strain evidence="3 4">ATCC BAA-909</strain>
    </source>
</reference>
<protein>
    <submittedName>
        <fullName evidence="3">Chain length determinant protein</fullName>
    </submittedName>
</protein>
<feature type="transmembrane region" description="Helical" evidence="2">
    <location>
        <begin position="35"/>
        <end position="56"/>
    </location>
</feature>
<keyword evidence="2" id="KW-0472">Membrane</keyword>
<accession>A0A1T4QFW6</accession>
<proteinExistence type="predicted"/>
<name>A0A1T4QFW6_9SPIR</name>
<keyword evidence="4" id="KW-1185">Reference proteome</keyword>
<dbReference type="Proteomes" id="UP000190395">
    <property type="component" value="Unassembled WGS sequence"/>
</dbReference>